<protein>
    <submittedName>
        <fullName evidence="1">Uncharacterized protein</fullName>
    </submittedName>
</protein>
<keyword evidence="2" id="KW-1185">Reference proteome</keyword>
<name>A0ABN8J8V4_9HYPH</name>
<reference evidence="1" key="1">
    <citation type="submission" date="2022-03" db="EMBL/GenBank/DDBJ databases">
        <authorList>
            <person name="Brunel B."/>
        </authorList>
    </citation>
    <scope>NUCLEOTIDE SEQUENCE</scope>
    <source>
        <strain evidence="1">STM4922sample</strain>
    </source>
</reference>
<evidence type="ECO:0000313" key="2">
    <source>
        <dbReference type="Proteomes" id="UP001152604"/>
    </source>
</evidence>
<organism evidence="1 2">
    <name type="scientific">Mesorhizobium ventifaucium</name>
    <dbReference type="NCBI Taxonomy" id="666020"/>
    <lineage>
        <taxon>Bacteria</taxon>
        <taxon>Pseudomonadati</taxon>
        <taxon>Pseudomonadota</taxon>
        <taxon>Alphaproteobacteria</taxon>
        <taxon>Hyphomicrobiales</taxon>
        <taxon>Phyllobacteriaceae</taxon>
        <taxon>Mesorhizobium</taxon>
    </lineage>
</organism>
<proteinExistence type="predicted"/>
<sequence length="48" mass="5656">MSVRWRPNLRQSVGHLHRFWIVSASNGMRKARCNRVAPPFRTIEDHSP</sequence>
<dbReference type="EMBL" id="CAKXZS010000001">
    <property type="protein sequence ID" value="CAH2394301.1"/>
    <property type="molecule type" value="Genomic_DNA"/>
</dbReference>
<gene>
    <name evidence="1" type="ORF">MES4922_10214</name>
</gene>
<accession>A0ABN8J8V4</accession>
<evidence type="ECO:0000313" key="1">
    <source>
        <dbReference type="EMBL" id="CAH2394301.1"/>
    </source>
</evidence>
<comment type="caution">
    <text evidence="1">The sequence shown here is derived from an EMBL/GenBank/DDBJ whole genome shotgun (WGS) entry which is preliminary data.</text>
</comment>
<dbReference type="Proteomes" id="UP001152604">
    <property type="component" value="Unassembled WGS sequence"/>
</dbReference>